<reference evidence="2 3" key="1">
    <citation type="submission" date="2019-01" db="EMBL/GenBank/DDBJ databases">
        <title>Sequencing of cultivated peanut Arachis hypogaea provides insights into genome evolution and oil improvement.</title>
        <authorList>
            <person name="Chen X."/>
        </authorList>
    </citation>
    <scope>NUCLEOTIDE SEQUENCE [LARGE SCALE GENOMIC DNA]</scope>
    <source>
        <strain evidence="3">cv. Fuhuasheng</strain>
        <tissue evidence="2">Leaves</tissue>
    </source>
</reference>
<gene>
    <name evidence="2" type="ORF">Ahy_B01g056414</name>
</gene>
<evidence type="ECO:0000313" key="3">
    <source>
        <dbReference type="Proteomes" id="UP000289738"/>
    </source>
</evidence>
<name>A0A445AYU1_ARAHY</name>
<evidence type="ECO:0000313" key="2">
    <source>
        <dbReference type="EMBL" id="RYR31589.1"/>
    </source>
</evidence>
<dbReference type="AlphaFoldDB" id="A0A445AYU1"/>
<accession>A0A445AYU1</accession>
<keyword evidence="1" id="KW-0472">Membrane</keyword>
<dbReference type="PANTHER" id="PTHR31973">
    <property type="entry name" value="POLYPROTEIN, PUTATIVE-RELATED"/>
    <property type="match status" value="1"/>
</dbReference>
<organism evidence="2 3">
    <name type="scientific">Arachis hypogaea</name>
    <name type="common">Peanut</name>
    <dbReference type="NCBI Taxonomy" id="3818"/>
    <lineage>
        <taxon>Eukaryota</taxon>
        <taxon>Viridiplantae</taxon>
        <taxon>Streptophyta</taxon>
        <taxon>Embryophyta</taxon>
        <taxon>Tracheophyta</taxon>
        <taxon>Spermatophyta</taxon>
        <taxon>Magnoliopsida</taxon>
        <taxon>eudicotyledons</taxon>
        <taxon>Gunneridae</taxon>
        <taxon>Pentapetalae</taxon>
        <taxon>rosids</taxon>
        <taxon>fabids</taxon>
        <taxon>Fabales</taxon>
        <taxon>Fabaceae</taxon>
        <taxon>Papilionoideae</taxon>
        <taxon>50 kb inversion clade</taxon>
        <taxon>dalbergioids sensu lato</taxon>
        <taxon>Dalbergieae</taxon>
        <taxon>Pterocarpus clade</taxon>
        <taxon>Arachis</taxon>
    </lineage>
</organism>
<dbReference type="PANTHER" id="PTHR31973:SF189">
    <property type="entry name" value="TRANSPOSASE, MUDR, PLANT, MULE TRANSPOSASE DOMAIN PROTEIN-RELATED"/>
    <property type="match status" value="1"/>
</dbReference>
<proteinExistence type="predicted"/>
<dbReference type="EMBL" id="SDMP01000011">
    <property type="protein sequence ID" value="RYR31589.1"/>
    <property type="molecule type" value="Genomic_DNA"/>
</dbReference>
<sequence>MRIIYISYIGATLEVVLIWIFYFILKVQIYLRGFTHAKGVTQDANNHVFVIVFGVAKAKNIDNWRIVKEVMPNNTFYRNCVLHMRKNCELRFRDKQVKRCVWEVARSTTLIQFKDTIDKLKIVSLGTWEYISKFDPKVWCRIFFSHYSKNAIMTNNMCEAWNAVIVEARKKLILTLCEELRIHIMKKNDYSQKAFRGLQGTAGISATNKIG</sequence>
<dbReference type="Proteomes" id="UP000289738">
    <property type="component" value="Chromosome B01"/>
</dbReference>
<protein>
    <submittedName>
        <fullName evidence="2">Uncharacterized protein</fullName>
    </submittedName>
</protein>
<comment type="caution">
    <text evidence="2">The sequence shown here is derived from an EMBL/GenBank/DDBJ whole genome shotgun (WGS) entry which is preliminary data.</text>
</comment>
<keyword evidence="1" id="KW-0812">Transmembrane</keyword>
<evidence type="ECO:0000256" key="1">
    <source>
        <dbReference type="SAM" id="Phobius"/>
    </source>
</evidence>
<keyword evidence="3" id="KW-1185">Reference proteome</keyword>
<feature type="transmembrane region" description="Helical" evidence="1">
    <location>
        <begin position="6"/>
        <end position="25"/>
    </location>
</feature>
<keyword evidence="1" id="KW-1133">Transmembrane helix</keyword>